<dbReference type="PANTHER" id="PTHR30146:SF109">
    <property type="entry name" value="HTH-TYPE TRANSCRIPTIONAL REGULATOR GALS"/>
    <property type="match status" value="1"/>
</dbReference>
<dbReference type="SUPFAM" id="SSF47413">
    <property type="entry name" value="lambda repressor-like DNA-binding domains"/>
    <property type="match status" value="1"/>
</dbReference>
<gene>
    <name evidence="6" type="ORF">FEF26_06160</name>
</gene>
<sequence>MPYPISRPTMRDVAERAGVSPKTVSNVVTGTVPVSEKTRTRVEAAMVELDFVPNLSARGLRNGRTGVIGFALPDLATAFSASIAHSVVEAAHARGLVVQIEETAFEPAREYDLVYRARTHQIDGLILNPVRLEDSVVDHVQHLPPVVLIGEVEQHSTDRVFIDSRQAGRTAAQHLMEQGARRIAVLGGTTTDMFAKQATLGQRLQGVLDAFSAAQVKAAPELQVDVRWSIAGGADAMREILAREVEFDAVFAFTDSIAVGALHVLHDYGLRVPEDVLVMGFDNVEHAAYTWPPLTTIGFDHKDYVTAALDLLASRVADRNAPTRAVEVAHTLIPRRSTQGPPRGHTPPASP</sequence>
<dbReference type="Proteomes" id="UP000310458">
    <property type="component" value="Unassembled WGS sequence"/>
</dbReference>
<keyword evidence="1" id="KW-0805">Transcription regulation</keyword>
<evidence type="ECO:0000256" key="1">
    <source>
        <dbReference type="ARBA" id="ARBA00023015"/>
    </source>
</evidence>
<reference evidence="6 7" key="1">
    <citation type="submission" date="2019-05" db="EMBL/GenBank/DDBJ databases">
        <title>Nesterenkonia sp. GY074 isolated from the Southern Atlantic Ocean.</title>
        <authorList>
            <person name="Zhang G."/>
        </authorList>
    </citation>
    <scope>NUCLEOTIDE SEQUENCE [LARGE SCALE GENOMIC DNA]</scope>
    <source>
        <strain evidence="6 7">GY074</strain>
    </source>
</reference>
<dbReference type="SMART" id="SM00354">
    <property type="entry name" value="HTH_LACI"/>
    <property type="match status" value="1"/>
</dbReference>
<dbReference type="GO" id="GO:0000976">
    <property type="term" value="F:transcription cis-regulatory region binding"/>
    <property type="evidence" value="ECO:0007669"/>
    <property type="project" value="TreeGrafter"/>
</dbReference>
<evidence type="ECO:0000256" key="4">
    <source>
        <dbReference type="SAM" id="MobiDB-lite"/>
    </source>
</evidence>
<dbReference type="SUPFAM" id="SSF53822">
    <property type="entry name" value="Periplasmic binding protein-like I"/>
    <property type="match status" value="1"/>
</dbReference>
<evidence type="ECO:0000259" key="5">
    <source>
        <dbReference type="PROSITE" id="PS50932"/>
    </source>
</evidence>
<dbReference type="EMBL" id="VAVZ01000013">
    <property type="protein sequence ID" value="TLP98086.1"/>
    <property type="molecule type" value="Genomic_DNA"/>
</dbReference>
<accession>A0A5R9BBQ9</accession>
<dbReference type="Gene3D" id="3.40.50.2300">
    <property type="match status" value="2"/>
</dbReference>
<evidence type="ECO:0000256" key="2">
    <source>
        <dbReference type="ARBA" id="ARBA00023125"/>
    </source>
</evidence>
<evidence type="ECO:0000313" key="7">
    <source>
        <dbReference type="Proteomes" id="UP000310458"/>
    </source>
</evidence>
<dbReference type="Pfam" id="PF00356">
    <property type="entry name" value="LacI"/>
    <property type="match status" value="1"/>
</dbReference>
<keyword evidence="3" id="KW-0804">Transcription</keyword>
<dbReference type="PANTHER" id="PTHR30146">
    <property type="entry name" value="LACI-RELATED TRANSCRIPTIONAL REPRESSOR"/>
    <property type="match status" value="1"/>
</dbReference>
<dbReference type="Gene3D" id="1.10.260.40">
    <property type="entry name" value="lambda repressor-like DNA-binding domains"/>
    <property type="match status" value="1"/>
</dbReference>
<evidence type="ECO:0000313" key="6">
    <source>
        <dbReference type="EMBL" id="TLP98086.1"/>
    </source>
</evidence>
<dbReference type="PROSITE" id="PS00356">
    <property type="entry name" value="HTH_LACI_1"/>
    <property type="match status" value="1"/>
</dbReference>
<dbReference type="RefSeq" id="WP_138252665.1">
    <property type="nucleotide sequence ID" value="NZ_VAVZ01000013.1"/>
</dbReference>
<dbReference type="AlphaFoldDB" id="A0A5R9BBQ9"/>
<feature type="region of interest" description="Disordered" evidence="4">
    <location>
        <begin position="1"/>
        <end position="20"/>
    </location>
</feature>
<evidence type="ECO:0000256" key="3">
    <source>
        <dbReference type="ARBA" id="ARBA00023163"/>
    </source>
</evidence>
<feature type="region of interest" description="Disordered" evidence="4">
    <location>
        <begin position="331"/>
        <end position="351"/>
    </location>
</feature>
<keyword evidence="2" id="KW-0238">DNA-binding</keyword>
<name>A0A5R9BBQ9_9MICC</name>
<organism evidence="6 7">
    <name type="scientific">Nesterenkonia salmonea</name>
    <dbReference type="NCBI Taxonomy" id="1804987"/>
    <lineage>
        <taxon>Bacteria</taxon>
        <taxon>Bacillati</taxon>
        <taxon>Actinomycetota</taxon>
        <taxon>Actinomycetes</taxon>
        <taxon>Micrococcales</taxon>
        <taxon>Micrococcaceae</taxon>
        <taxon>Nesterenkonia</taxon>
    </lineage>
</organism>
<dbReference type="InterPro" id="IPR046335">
    <property type="entry name" value="LacI/GalR-like_sensor"/>
</dbReference>
<feature type="domain" description="HTH lacI-type" evidence="5">
    <location>
        <begin position="8"/>
        <end position="62"/>
    </location>
</feature>
<proteinExistence type="predicted"/>
<dbReference type="InterPro" id="IPR010982">
    <property type="entry name" value="Lambda_DNA-bd_dom_sf"/>
</dbReference>
<dbReference type="CDD" id="cd01392">
    <property type="entry name" value="HTH_LacI"/>
    <property type="match status" value="1"/>
</dbReference>
<dbReference type="InterPro" id="IPR000843">
    <property type="entry name" value="HTH_LacI"/>
</dbReference>
<dbReference type="CDD" id="cd06267">
    <property type="entry name" value="PBP1_LacI_sugar_binding-like"/>
    <property type="match status" value="1"/>
</dbReference>
<dbReference type="GO" id="GO:0003700">
    <property type="term" value="F:DNA-binding transcription factor activity"/>
    <property type="evidence" value="ECO:0007669"/>
    <property type="project" value="TreeGrafter"/>
</dbReference>
<protein>
    <submittedName>
        <fullName evidence="6">LacI family transcriptional regulator</fullName>
    </submittedName>
</protein>
<dbReference type="PROSITE" id="PS50932">
    <property type="entry name" value="HTH_LACI_2"/>
    <property type="match status" value="1"/>
</dbReference>
<dbReference type="OrthoDB" id="2854648at2"/>
<comment type="caution">
    <text evidence="6">The sequence shown here is derived from an EMBL/GenBank/DDBJ whole genome shotgun (WGS) entry which is preliminary data.</text>
</comment>
<dbReference type="InterPro" id="IPR028082">
    <property type="entry name" value="Peripla_BP_I"/>
</dbReference>
<keyword evidence="7" id="KW-1185">Reference proteome</keyword>
<dbReference type="Pfam" id="PF13377">
    <property type="entry name" value="Peripla_BP_3"/>
    <property type="match status" value="1"/>
</dbReference>